<proteinExistence type="inferred from homology"/>
<feature type="transmembrane region" description="Helical" evidence="5">
    <location>
        <begin position="326"/>
        <end position="349"/>
    </location>
</feature>
<accession>B4IYM7</accession>
<evidence type="ECO:0000256" key="5">
    <source>
        <dbReference type="RuleBase" id="RU280819"/>
    </source>
</evidence>
<feature type="transmembrane region" description="Helical" evidence="5">
    <location>
        <begin position="246"/>
        <end position="267"/>
    </location>
</feature>
<dbReference type="GO" id="GO:0072659">
    <property type="term" value="P:protein localization to plasma membrane"/>
    <property type="evidence" value="ECO:0007669"/>
    <property type="project" value="TreeGrafter"/>
</dbReference>
<feature type="transmembrane region" description="Helical" evidence="5">
    <location>
        <begin position="450"/>
        <end position="468"/>
    </location>
</feature>
<dbReference type="Proteomes" id="UP000001070">
    <property type="component" value="Unassembled WGS sequence"/>
</dbReference>
<dbReference type="PIRSF" id="PIRSF017321">
    <property type="entry name" value="GWT1"/>
    <property type="match status" value="1"/>
</dbReference>
<dbReference type="STRING" id="7222.B4IYM7"/>
<keyword evidence="3 5" id="KW-1133">Transmembrane helix</keyword>
<feature type="transmembrane region" description="Helical" evidence="5">
    <location>
        <begin position="117"/>
        <end position="140"/>
    </location>
</feature>
<comment type="pathway">
    <text evidence="5">Glycolipid biosynthesis; glycosylphosphatidylinositol-anchor biosynthesis.</text>
</comment>
<dbReference type="InterPro" id="IPR009447">
    <property type="entry name" value="PIGW/GWT1"/>
</dbReference>
<feature type="transmembrane region" description="Helical" evidence="5">
    <location>
        <begin position="287"/>
        <end position="305"/>
    </location>
</feature>
<dbReference type="Pfam" id="PF06423">
    <property type="entry name" value="GWT1"/>
    <property type="match status" value="1"/>
</dbReference>
<feature type="transmembrane region" description="Helical" evidence="5">
    <location>
        <begin position="55"/>
        <end position="74"/>
    </location>
</feature>
<dbReference type="GO" id="GO:0005789">
    <property type="term" value="C:endoplasmic reticulum membrane"/>
    <property type="evidence" value="ECO:0007669"/>
    <property type="project" value="UniProtKB-SubCell"/>
</dbReference>
<keyword evidence="4 5" id="KW-0472">Membrane</keyword>
<dbReference type="GO" id="GO:0006506">
    <property type="term" value="P:GPI anchor biosynthetic process"/>
    <property type="evidence" value="ECO:0007669"/>
    <property type="project" value="UniProtKB-UniPathway"/>
</dbReference>
<keyword evidence="2 5" id="KW-0812">Transmembrane</keyword>
<feature type="transmembrane region" description="Helical" evidence="5">
    <location>
        <begin position="193"/>
        <end position="210"/>
    </location>
</feature>
<feature type="transmembrane region" description="Helical" evidence="5">
    <location>
        <begin position="80"/>
        <end position="97"/>
    </location>
</feature>
<gene>
    <name evidence="6" type="primary">Dgri\GH15724</name>
    <name evidence="6" type="ORF">Dgri_GH15724</name>
</gene>
<dbReference type="OMA" id="DLCFAME"/>
<comment type="subcellular location">
    <subcellularLocation>
        <location evidence="5">Endoplasmic reticulum membrane</location>
        <topology evidence="5">Multi-pass membrane protein</topology>
    </subcellularLocation>
    <subcellularLocation>
        <location evidence="1">Membrane</location>
        <topology evidence="1">Multi-pass membrane protein</topology>
    </subcellularLocation>
</comment>
<dbReference type="HOGENOM" id="CLU_020802_2_1_1"/>
<keyword evidence="5" id="KW-0012">Acyltransferase</keyword>
<comment type="similarity">
    <text evidence="5">Belongs to the PIGW family.</text>
</comment>
<comment type="function">
    <text evidence="5">A acetyltransferase, which acetylates the inositol ring of phosphatidylinositol during biosynthesis of GPI-anchor.</text>
</comment>
<evidence type="ECO:0000256" key="1">
    <source>
        <dbReference type="ARBA" id="ARBA00004141"/>
    </source>
</evidence>
<dbReference type="GO" id="GO:0032216">
    <property type="term" value="F:glucosaminyl-phosphatidylinositol O-acyltransferase activity"/>
    <property type="evidence" value="ECO:0007669"/>
    <property type="project" value="TreeGrafter"/>
</dbReference>
<feature type="transmembrane region" description="Helical" evidence="5">
    <location>
        <begin position="152"/>
        <end position="172"/>
    </location>
</feature>
<dbReference type="eggNOG" id="KOG0411">
    <property type="taxonomic scope" value="Eukaryota"/>
</dbReference>
<name>B4IYM7_DROGR</name>
<dbReference type="UniPathway" id="UPA00196"/>
<feature type="transmembrane region" description="Helical" evidence="5">
    <location>
        <begin position="417"/>
        <end position="438"/>
    </location>
</feature>
<dbReference type="EMBL" id="CH916366">
    <property type="protein sequence ID" value="EDV95537.1"/>
    <property type="molecule type" value="Genomic_DNA"/>
</dbReference>
<dbReference type="InParanoid" id="B4IYM7"/>
<dbReference type="PhylomeDB" id="B4IYM7"/>
<dbReference type="AlphaFoldDB" id="B4IYM7"/>
<sequence length="475" mass="52527">MASMQASIYELPKHATEKRSLESIEQSFASLFVILTTFSGIILARVVIQRLKQSLTVNYLLEFPLIVLPTVLFVTVANGYSGQFVGLMIVLSFWFILRTRALSRAKCRAHFDLGSRVHALTIVRALTHLITAVCILAIDFKSFHRPYRKSRLFGAQLMDTGIGLFVVTMGLVSRRSRNSNDLRRSLLRSALPLILLGIARVVAIVTIGYGQDEHEYGQHLNAFFTLGFTKLMGSVLSLVARSDTQLLPLAIVVIVTHQLSLSVGGISDYVMDDDLPRSTLFSANREGLLSLPGFVAIYLLSICLNRWLVSKTLLTYGEIIAKLRGLLIMALNCWGFTMASALTVGISRVTCNLGYIFWMFAIMSTMVGLSIFIFDLIINNNSAADEGDRLEQGSTVAIMAEPSPEGSRGLHVICESLNLNGLTFFLLANVSTGCVNIFLKPEDRSDPASVVILTAYMFLVTFAAFLLYERRIRIA</sequence>
<dbReference type="KEGG" id="dgr:6558397"/>
<keyword evidence="7" id="KW-1185">Reference proteome</keyword>
<organism evidence="7">
    <name type="scientific">Drosophila grimshawi</name>
    <name type="common">Hawaiian fruit fly</name>
    <name type="synonym">Idiomyia grimshawi</name>
    <dbReference type="NCBI Taxonomy" id="7222"/>
    <lineage>
        <taxon>Eukaryota</taxon>
        <taxon>Metazoa</taxon>
        <taxon>Ecdysozoa</taxon>
        <taxon>Arthropoda</taxon>
        <taxon>Hexapoda</taxon>
        <taxon>Insecta</taxon>
        <taxon>Pterygota</taxon>
        <taxon>Neoptera</taxon>
        <taxon>Endopterygota</taxon>
        <taxon>Diptera</taxon>
        <taxon>Brachycera</taxon>
        <taxon>Muscomorpha</taxon>
        <taxon>Ephydroidea</taxon>
        <taxon>Drosophilidae</taxon>
        <taxon>Drosophila</taxon>
        <taxon>Hawaiian Drosophila</taxon>
    </lineage>
</organism>
<feature type="transmembrane region" description="Helical" evidence="5">
    <location>
        <begin position="28"/>
        <end position="48"/>
    </location>
</feature>
<dbReference type="PANTHER" id="PTHR20661:SF0">
    <property type="entry name" value="PHOSPHATIDYLINOSITOL-GLYCAN BIOSYNTHESIS CLASS W PROTEIN"/>
    <property type="match status" value="1"/>
</dbReference>
<feature type="transmembrane region" description="Helical" evidence="5">
    <location>
        <begin position="222"/>
        <end position="239"/>
    </location>
</feature>
<reference evidence="6 7" key="1">
    <citation type="journal article" date="2007" name="Nature">
        <title>Evolution of genes and genomes on the Drosophila phylogeny.</title>
        <authorList>
            <consortium name="Drosophila 12 Genomes Consortium"/>
            <person name="Clark A.G."/>
            <person name="Eisen M.B."/>
            <person name="Smith D.R."/>
            <person name="Bergman C.M."/>
            <person name="Oliver B."/>
            <person name="Markow T.A."/>
            <person name="Kaufman T.C."/>
            <person name="Kellis M."/>
            <person name="Gelbart W."/>
            <person name="Iyer V.N."/>
            <person name="Pollard D.A."/>
            <person name="Sackton T.B."/>
            <person name="Larracuente A.M."/>
            <person name="Singh N.D."/>
            <person name="Abad J.P."/>
            <person name="Abt D.N."/>
            <person name="Adryan B."/>
            <person name="Aguade M."/>
            <person name="Akashi H."/>
            <person name="Anderson W.W."/>
            <person name="Aquadro C.F."/>
            <person name="Ardell D.H."/>
            <person name="Arguello R."/>
            <person name="Artieri C.G."/>
            <person name="Barbash D.A."/>
            <person name="Barker D."/>
            <person name="Barsanti P."/>
            <person name="Batterham P."/>
            <person name="Batzoglou S."/>
            <person name="Begun D."/>
            <person name="Bhutkar A."/>
            <person name="Blanco E."/>
            <person name="Bosak S.A."/>
            <person name="Bradley R.K."/>
            <person name="Brand A.D."/>
            <person name="Brent M.R."/>
            <person name="Brooks A.N."/>
            <person name="Brown R.H."/>
            <person name="Butlin R.K."/>
            <person name="Caggese C."/>
            <person name="Calvi B.R."/>
            <person name="Bernardo de Carvalho A."/>
            <person name="Caspi A."/>
            <person name="Castrezana S."/>
            <person name="Celniker S.E."/>
            <person name="Chang J.L."/>
            <person name="Chapple C."/>
            <person name="Chatterji S."/>
            <person name="Chinwalla A."/>
            <person name="Civetta A."/>
            <person name="Clifton S.W."/>
            <person name="Comeron J.M."/>
            <person name="Costello J.C."/>
            <person name="Coyne J.A."/>
            <person name="Daub J."/>
            <person name="David R.G."/>
            <person name="Delcher A.L."/>
            <person name="Delehaunty K."/>
            <person name="Do C.B."/>
            <person name="Ebling H."/>
            <person name="Edwards K."/>
            <person name="Eickbush T."/>
            <person name="Evans J.D."/>
            <person name="Filipski A."/>
            <person name="Findeiss S."/>
            <person name="Freyhult E."/>
            <person name="Fulton L."/>
            <person name="Fulton R."/>
            <person name="Garcia A.C."/>
            <person name="Gardiner A."/>
            <person name="Garfield D.A."/>
            <person name="Garvin B.E."/>
            <person name="Gibson G."/>
            <person name="Gilbert D."/>
            <person name="Gnerre S."/>
            <person name="Godfrey J."/>
            <person name="Good R."/>
            <person name="Gotea V."/>
            <person name="Gravely B."/>
            <person name="Greenberg A.J."/>
            <person name="Griffiths-Jones S."/>
            <person name="Gross S."/>
            <person name="Guigo R."/>
            <person name="Gustafson E.A."/>
            <person name="Haerty W."/>
            <person name="Hahn M.W."/>
            <person name="Halligan D.L."/>
            <person name="Halpern A.L."/>
            <person name="Halter G.M."/>
            <person name="Han M.V."/>
            <person name="Heger A."/>
            <person name="Hillier L."/>
            <person name="Hinrichs A.S."/>
            <person name="Holmes I."/>
            <person name="Hoskins R.A."/>
            <person name="Hubisz M.J."/>
            <person name="Hultmark D."/>
            <person name="Huntley M.A."/>
            <person name="Jaffe D.B."/>
            <person name="Jagadeeshan S."/>
            <person name="Jeck W.R."/>
            <person name="Johnson J."/>
            <person name="Jones C.D."/>
            <person name="Jordan W.C."/>
            <person name="Karpen G.H."/>
            <person name="Kataoka E."/>
            <person name="Keightley P.D."/>
            <person name="Kheradpour P."/>
            <person name="Kirkness E.F."/>
            <person name="Koerich L.B."/>
            <person name="Kristiansen K."/>
            <person name="Kudrna D."/>
            <person name="Kulathinal R.J."/>
            <person name="Kumar S."/>
            <person name="Kwok R."/>
            <person name="Lander E."/>
            <person name="Langley C.H."/>
            <person name="Lapoint R."/>
            <person name="Lazzaro B.P."/>
            <person name="Lee S.J."/>
            <person name="Levesque L."/>
            <person name="Li R."/>
            <person name="Lin C.F."/>
            <person name="Lin M.F."/>
            <person name="Lindblad-Toh K."/>
            <person name="Llopart A."/>
            <person name="Long M."/>
            <person name="Low L."/>
            <person name="Lozovsky E."/>
            <person name="Lu J."/>
            <person name="Luo M."/>
            <person name="Machado C.A."/>
            <person name="Makalowski W."/>
            <person name="Marzo M."/>
            <person name="Matsuda M."/>
            <person name="Matzkin L."/>
            <person name="McAllister B."/>
            <person name="McBride C.S."/>
            <person name="McKernan B."/>
            <person name="McKernan K."/>
            <person name="Mendez-Lago M."/>
            <person name="Minx P."/>
            <person name="Mollenhauer M.U."/>
            <person name="Montooth K."/>
            <person name="Mount S.M."/>
            <person name="Mu X."/>
            <person name="Myers E."/>
            <person name="Negre B."/>
            <person name="Newfeld S."/>
            <person name="Nielsen R."/>
            <person name="Noor M.A."/>
            <person name="O'Grady P."/>
            <person name="Pachter L."/>
            <person name="Papaceit M."/>
            <person name="Parisi M.J."/>
            <person name="Parisi M."/>
            <person name="Parts L."/>
            <person name="Pedersen J.S."/>
            <person name="Pesole G."/>
            <person name="Phillippy A.M."/>
            <person name="Ponting C.P."/>
            <person name="Pop M."/>
            <person name="Porcelli D."/>
            <person name="Powell J.R."/>
            <person name="Prohaska S."/>
            <person name="Pruitt K."/>
            <person name="Puig M."/>
            <person name="Quesneville H."/>
            <person name="Ram K.R."/>
            <person name="Rand D."/>
            <person name="Rasmussen M.D."/>
            <person name="Reed L.K."/>
            <person name="Reenan R."/>
            <person name="Reily A."/>
            <person name="Remington K.A."/>
            <person name="Rieger T.T."/>
            <person name="Ritchie M.G."/>
            <person name="Robin C."/>
            <person name="Rogers Y.H."/>
            <person name="Rohde C."/>
            <person name="Rozas J."/>
            <person name="Rubenfield M.J."/>
            <person name="Ruiz A."/>
            <person name="Russo S."/>
            <person name="Salzberg S.L."/>
            <person name="Sanchez-Gracia A."/>
            <person name="Saranga D.J."/>
            <person name="Sato H."/>
            <person name="Schaeffer S.W."/>
            <person name="Schatz M.C."/>
            <person name="Schlenke T."/>
            <person name="Schwartz R."/>
            <person name="Segarra C."/>
            <person name="Singh R.S."/>
            <person name="Sirot L."/>
            <person name="Sirota M."/>
            <person name="Sisneros N.B."/>
            <person name="Smith C.D."/>
            <person name="Smith T.F."/>
            <person name="Spieth J."/>
            <person name="Stage D.E."/>
            <person name="Stark A."/>
            <person name="Stephan W."/>
            <person name="Strausberg R.L."/>
            <person name="Strempel S."/>
            <person name="Sturgill D."/>
            <person name="Sutton G."/>
            <person name="Sutton G.G."/>
            <person name="Tao W."/>
            <person name="Teichmann S."/>
            <person name="Tobari Y.N."/>
            <person name="Tomimura Y."/>
            <person name="Tsolas J.M."/>
            <person name="Valente V.L."/>
            <person name="Venter E."/>
            <person name="Venter J.C."/>
            <person name="Vicario S."/>
            <person name="Vieira F.G."/>
            <person name="Vilella A.J."/>
            <person name="Villasante A."/>
            <person name="Walenz B."/>
            <person name="Wang J."/>
            <person name="Wasserman M."/>
            <person name="Watts T."/>
            <person name="Wilson D."/>
            <person name="Wilson R.K."/>
            <person name="Wing R.A."/>
            <person name="Wolfner M.F."/>
            <person name="Wong A."/>
            <person name="Wong G.K."/>
            <person name="Wu C.I."/>
            <person name="Wu G."/>
            <person name="Yamamoto D."/>
            <person name="Yang H.P."/>
            <person name="Yang S.P."/>
            <person name="Yorke J.A."/>
            <person name="Yoshida K."/>
            <person name="Zdobnov E."/>
            <person name="Zhang P."/>
            <person name="Zhang Y."/>
            <person name="Zimin A.V."/>
            <person name="Baldwin J."/>
            <person name="Abdouelleil A."/>
            <person name="Abdulkadir J."/>
            <person name="Abebe A."/>
            <person name="Abera B."/>
            <person name="Abreu J."/>
            <person name="Acer S.C."/>
            <person name="Aftuck L."/>
            <person name="Alexander A."/>
            <person name="An P."/>
            <person name="Anderson E."/>
            <person name="Anderson S."/>
            <person name="Arachi H."/>
            <person name="Azer M."/>
            <person name="Bachantsang P."/>
            <person name="Barry A."/>
            <person name="Bayul T."/>
            <person name="Berlin A."/>
            <person name="Bessette D."/>
            <person name="Bloom T."/>
            <person name="Blye J."/>
            <person name="Boguslavskiy L."/>
            <person name="Bonnet C."/>
            <person name="Boukhgalter B."/>
            <person name="Bourzgui I."/>
            <person name="Brown A."/>
            <person name="Cahill P."/>
            <person name="Channer S."/>
            <person name="Cheshatsang Y."/>
            <person name="Chuda L."/>
            <person name="Citroen M."/>
            <person name="Collymore A."/>
            <person name="Cooke P."/>
            <person name="Costello M."/>
            <person name="D'Aco K."/>
            <person name="Daza R."/>
            <person name="De Haan G."/>
            <person name="DeGray S."/>
            <person name="DeMaso C."/>
            <person name="Dhargay N."/>
            <person name="Dooley K."/>
            <person name="Dooley E."/>
            <person name="Doricent M."/>
            <person name="Dorje P."/>
            <person name="Dorjee K."/>
            <person name="Dupes A."/>
            <person name="Elong R."/>
            <person name="Falk J."/>
            <person name="Farina A."/>
            <person name="Faro S."/>
            <person name="Ferguson D."/>
            <person name="Fisher S."/>
            <person name="Foley C.D."/>
            <person name="Franke A."/>
            <person name="Friedrich D."/>
            <person name="Gadbois L."/>
            <person name="Gearin G."/>
            <person name="Gearin C.R."/>
            <person name="Giannoukos G."/>
            <person name="Goode T."/>
            <person name="Graham J."/>
            <person name="Grandbois E."/>
            <person name="Grewal S."/>
            <person name="Gyaltsen K."/>
            <person name="Hafez N."/>
            <person name="Hagos B."/>
            <person name="Hall J."/>
            <person name="Henson C."/>
            <person name="Hollinger A."/>
            <person name="Honan T."/>
            <person name="Huard M.D."/>
            <person name="Hughes L."/>
            <person name="Hurhula B."/>
            <person name="Husby M.E."/>
            <person name="Kamat A."/>
            <person name="Kanga B."/>
            <person name="Kashin S."/>
            <person name="Khazanovich D."/>
            <person name="Kisner P."/>
            <person name="Lance K."/>
            <person name="Lara M."/>
            <person name="Lee W."/>
            <person name="Lennon N."/>
            <person name="Letendre F."/>
            <person name="LeVine R."/>
            <person name="Lipovsky A."/>
            <person name="Liu X."/>
            <person name="Liu J."/>
            <person name="Liu S."/>
            <person name="Lokyitsang T."/>
            <person name="Lokyitsang Y."/>
            <person name="Lubonja R."/>
            <person name="Lui A."/>
            <person name="MacDonald P."/>
            <person name="Magnisalis V."/>
            <person name="Maru K."/>
            <person name="Matthews C."/>
            <person name="McCusker W."/>
            <person name="McDonough S."/>
            <person name="Mehta T."/>
            <person name="Meldrim J."/>
            <person name="Meneus L."/>
            <person name="Mihai O."/>
            <person name="Mihalev A."/>
            <person name="Mihova T."/>
            <person name="Mittelman R."/>
            <person name="Mlenga V."/>
            <person name="Montmayeur A."/>
            <person name="Mulrain L."/>
            <person name="Navidi A."/>
            <person name="Naylor J."/>
            <person name="Negash T."/>
            <person name="Nguyen T."/>
            <person name="Nguyen N."/>
            <person name="Nicol R."/>
            <person name="Norbu C."/>
            <person name="Norbu N."/>
            <person name="Novod N."/>
            <person name="O'Neill B."/>
            <person name="Osman S."/>
            <person name="Markiewicz E."/>
            <person name="Oyono O.L."/>
            <person name="Patti C."/>
            <person name="Phunkhang P."/>
            <person name="Pierre F."/>
            <person name="Priest M."/>
            <person name="Raghuraman S."/>
            <person name="Rege F."/>
            <person name="Reyes R."/>
            <person name="Rise C."/>
            <person name="Rogov P."/>
            <person name="Ross K."/>
            <person name="Ryan E."/>
            <person name="Settipalli S."/>
            <person name="Shea T."/>
            <person name="Sherpa N."/>
            <person name="Shi L."/>
            <person name="Shih D."/>
            <person name="Sparrow T."/>
            <person name="Spaulding J."/>
            <person name="Stalker J."/>
            <person name="Stange-Thomann N."/>
            <person name="Stavropoulos S."/>
            <person name="Stone C."/>
            <person name="Strader C."/>
            <person name="Tesfaye S."/>
            <person name="Thomson T."/>
            <person name="Thoulutsang Y."/>
            <person name="Thoulutsang D."/>
            <person name="Topham K."/>
            <person name="Topping I."/>
            <person name="Tsamla T."/>
            <person name="Vassiliev H."/>
            <person name="Vo A."/>
            <person name="Wangchuk T."/>
            <person name="Wangdi T."/>
            <person name="Weiand M."/>
            <person name="Wilkinson J."/>
            <person name="Wilson A."/>
            <person name="Yadav S."/>
            <person name="Young G."/>
            <person name="Yu Q."/>
            <person name="Zembek L."/>
            <person name="Zhong D."/>
            <person name="Zimmer A."/>
            <person name="Zwirko Z."/>
            <person name="Jaffe D.B."/>
            <person name="Alvarez P."/>
            <person name="Brockman W."/>
            <person name="Butler J."/>
            <person name="Chin C."/>
            <person name="Gnerre S."/>
            <person name="Grabherr M."/>
            <person name="Kleber M."/>
            <person name="Mauceli E."/>
            <person name="MacCallum I."/>
        </authorList>
    </citation>
    <scope>NUCLEOTIDE SEQUENCE [LARGE SCALE GENOMIC DNA]</scope>
    <source>
        <strain evidence="7">Tucson 15287-2541.00</strain>
    </source>
</reference>
<evidence type="ECO:0000256" key="3">
    <source>
        <dbReference type="ARBA" id="ARBA00022989"/>
    </source>
</evidence>
<keyword evidence="5" id="KW-0256">Endoplasmic reticulum</keyword>
<feature type="transmembrane region" description="Helical" evidence="5">
    <location>
        <begin position="355"/>
        <end position="378"/>
    </location>
</feature>
<dbReference type="FunCoup" id="B4IYM7">
    <property type="interactions" value="1137"/>
</dbReference>
<dbReference type="EC" id="2.3.-.-" evidence="5"/>
<dbReference type="PANTHER" id="PTHR20661">
    <property type="entry name" value="PHOSPHATIDYLINOSITOL-GLYCAN BIOSYNTHESIS CLASS W PROTEIN"/>
    <property type="match status" value="1"/>
</dbReference>
<evidence type="ECO:0000256" key="4">
    <source>
        <dbReference type="ARBA" id="ARBA00023136"/>
    </source>
</evidence>
<evidence type="ECO:0000256" key="2">
    <source>
        <dbReference type="ARBA" id="ARBA00022692"/>
    </source>
</evidence>
<keyword evidence="5" id="KW-0808">Transferase</keyword>
<keyword evidence="5" id="KW-0337">GPI-anchor biosynthesis</keyword>
<dbReference type="OrthoDB" id="15270at2759"/>
<evidence type="ECO:0000313" key="7">
    <source>
        <dbReference type="Proteomes" id="UP000001070"/>
    </source>
</evidence>
<protein>
    <recommendedName>
        <fullName evidence="5">Phosphatidylinositol-glycan biosynthesis class W protein</fullName>
        <ecNumber evidence="5">2.3.-.-</ecNumber>
    </recommendedName>
</protein>
<evidence type="ECO:0000313" key="6">
    <source>
        <dbReference type="EMBL" id="EDV95537.1"/>
    </source>
</evidence>